<dbReference type="Gene3D" id="1.10.238.10">
    <property type="entry name" value="EF-hand"/>
    <property type="match status" value="1"/>
</dbReference>
<dbReference type="InterPro" id="IPR018247">
    <property type="entry name" value="EF_Hand_1_Ca_BS"/>
</dbReference>
<evidence type="ECO:0000259" key="2">
    <source>
        <dbReference type="PROSITE" id="PS50222"/>
    </source>
</evidence>
<dbReference type="OrthoDB" id="270584at2759"/>
<gene>
    <name evidence="3" type="ORF">DGYR_LOCUS8661</name>
</gene>
<feature type="domain" description="EF-hand" evidence="2">
    <location>
        <begin position="20"/>
        <end position="55"/>
    </location>
</feature>
<evidence type="ECO:0000256" key="1">
    <source>
        <dbReference type="ARBA" id="ARBA00022837"/>
    </source>
</evidence>
<dbReference type="GO" id="GO:0005509">
    <property type="term" value="F:calcium ion binding"/>
    <property type="evidence" value="ECO:0007669"/>
    <property type="project" value="InterPro"/>
</dbReference>
<dbReference type="InterPro" id="IPR002048">
    <property type="entry name" value="EF_hand_dom"/>
</dbReference>
<dbReference type="SUPFAM" id="SSF47473">
    <property type="entry name" value="EF-hand"/>
    <property type="match status" value="1"/>
</dbReference>
<keyword evidence="1" id="KW-0106">Calcium</keyword>
<dbReference type="CDD" id="cd00051">
    <property type="entry name" value="EFh"/>
    <property type="match status" value="1"/>
</dbReference>
<dbReference type="PROSITE" id="PS50222">
    <property type="entry name" value="EF_HAND_2"/>
    <property type="match status" value="2"/>
</dbReference>
<dbReference type="PROSITE" id="PS00018">
    <property type="entry name" value="EF_HAND_1"/>
    <property type="match status" value="2"/>
</dbReference>
<organism evidence="3 4">
    <name type="scientific">Dimorphilus gyrociliatus</name>
    <dbReference type="NCBI Taxonomy" id="2664684"/>
    <lineage>
        <taxon>Eukaryota</taxon>
        <taxon>Metazoa</taxon>
        <taxon>Spiralia</taxon>
        <taxon>Lophotrochozoa</taxon>
        <taxon>Annelida</taxon>
        <taxon>Polychaeta</taxon>
        <taxon>Polychaeta incertae sedis</taxon>
        <taxon>Dinophilidae</taxon>
        <taxon>Dimorphilus</taxon>
    </lineage>
</organism>
<dbReference type="AlphaFoldDB" id="A0A7I8VW72"/>
<reference evidence="3 4" key="1">
    <citation type="submission" date="2020-08" db="EMBL/GenBank/DDBJ databases">
        <authorList>
            <person name="Hejnol A."/>
        </authorList>
    </citation>
    <scope>NUCLEOTIDE SEQUENCE [LARGE SCALE GENOMIC DNA]</scope>
</reference>
<keyword evidence="4" id="KW-1185">Reference proteome</keyword>
<comment type="caution">
    <text evidence="3">The sequence shown here is derived from an EMBL/GenBank/DDBJ whole genome shotgun (WGS) entry which is preliminary data.</text>
</comment>
<feature type="domain" description="EF-hand" evidence="2">
    <location>
        <begin position="59"/>
        <end position="90"/>
    </location>
</feature>
<name>A0A7I8VW72_9ANNE</name>
<dbReference type="Proteomes" id="UP000549394">
    <property type="component" value="Unassembled WGS sequence"/>
</dbReference>
<protein>
    <recommendedName>
        <fullName evidence="2">EF-hand domain-containing protein</fullName>
    </recommendedName>
</protein>
<evidence type="ECO:0000313" key="4">
    <source>
        <dbReference type="Proteomes" id="UP000549394"/>
    </source>
</evidence>
<proteinExistence type="predicted"/>
<dbReference type="SMART" id="SM00054">
    <property type="entry name" value="EFh"/>
    <property type="match status" value="2"/>
</dbReference>
<dbReference type="InterPro" id="IPR011992">
    <property type="entry name" value="EF-hand-dom_pair"/>
</dbReference>
<dbReference type="EMBL" id="CAJFCJ010000012">
    <property type="protein sequence ID" value="CAD5120582.1"/>
    <property type="molecule type" value="Genomic_DNA"/>
</dbReference>
<dbReference type="Pfam" id="PF13499">
    <property type="entry name" value="EF-hand_7"/>
    <property type="match status" value="1"/>
</dbReference>
<sequence length="96" mass="11100">MEKNIPGLSTSDKKPSLDSVDSKTCLWLFKEIDKDKNGYIDTNELGDAMNRLMTITDVDVKVMMDYADKNKDHRLSFPEFKGVIEDIKQIRSKKDR</sequence>
<accession>A0A7I8VW72</accession>
<evidence type="ECO:0000313" key="3">
    <source>
        <dbReference type="EMBL" id="CAD5120582.1"/>
    </source>
</evidence>